<feature type="domain" description="Penicillin-binding protein transpeptidase" evidence="4">
    <location>
        <begin position="222"/>
        <end position="516"/>
    </location>
</feature>
<dbReference type="EC" id="2.4.1.129" evidence="6"/>
<dbReference type="GO" id="GO:0046677">
    <property type="term" value="P:response to antibiotic"/>
    <property type="evidence" value="ECO:0007669"/>
    <property type="project" value="UniProtKB-KW"/>
</dbReference>
<dbReference type="EMBL" id="CADCVH010000090">
    <property type="protein sequence ID" value="CAA9464192.1"/>
    <property type="molecule type" value="Genomic_DNA"/>
</dbReference>
<feature type="domain" description="Penicillin-binding protein dimerisation" evidence="5">
    <location>
        <begin position="48"/>
        <end position="168"/>
    </location>
</feature>
<dbReference type="GO" id="GO:0071555">
    <property type="term" value="P:cell wall organization"/>
    <property type="evidence" value="ECO:0007669"/>
    <property type="project" value="TreeGrafter"/>
</dbReference>
<organism evidence="6">
    <name type="scientific">uncultured Rubrobacteraceae bacterium</name>
    <dbReference type="NCBI Taxonomy" id="349277"/>
    <lineage>
        <taxon>Bacteria</taxon>
        <taxon>Bacillati</taxon>
        <taxon>Actinomycetota</taxon>
        <taxon>Rubrobacteria</taxon>
        <taxon>Rubrobacterales</taxon>
        <taxon>Rubrobacteraceae</taxon>
        <taxon>environmental samples</taxon>
    </lineage>
</organism>
<reference evidence="6" key="1">
    <citation type="submission" date="2020-02" db="EMBL/GenBank/DDBJ databases">
        <authorList>
            <person name="Meier V. D."/>
        </authorList>
    </citation>
    <scope>NUCLEOTIDE SEQUENCE</scope>
    <source>
        <strain evidence="6">AVDCRST_MAG02</strain>
    </source>
</reference>
<dbReference type="GO" id="GO:0008658">
    <property type="term" value="F:penicillin binding"/>
    <property type="evidence" value="ECO:0007669"/>
    <property type="project" value="InterPro"/>
</dbReference>
<dbReference type="InterPro" id="IPR036138">
    <property type="entry name" value="PBP_dimer_sf"/>
</dbReference>
<evidence type="ECO:0000259" key="4">
    <source>
        <dbReference type="Pfam" id="PF00905"/>
    </source>
</evidence>
<evidence type="ECO:0000256" key="3">
    <source>
        <dbReference type="ARBA" id="ARBA00023136"/>
    </source>
</evidence>
<dbReference type="AlphaFoldDB" id="A0A6J4RF79"/>
<dbReference type="InterPro" id="IPR050515">
    <property type="entry name" value="Beta-lactam/transpept"/>
</dbReference>
<protein>
    <submittedName>
        <fullName evidence="6">Cell division protein FtsI [Peptidoglycan synthetase]</fullName>
        <ecNumber evidence="6">2.4.1.129</ecNumber>
    </submittedName>
</protein>
<dbReference type="SUPFAM" id="SSF56601">
    <property type="entry name" value="beta-lactamase/transpeptidase-like"/>
    <property type="match status" value="1"/>
</dbReference>
<dbReference type="GO" id="GO:0051301">
    <property type="term" value="P:cell division"/>
    <property type="evidence" value="ECO:0007669"/>
    <property type="project" value="UniProtKB-KW"/>
</dbReference>
<dbReference type="GO" id="GO:0016757">
    <property type="term" value="F:glycosyltransferase activity"/>
    <property type="evidence" value="ECO:0007669"/>
    <property type="project" value="UniProtKB-KW"/>
</dbReference>
<dbReference type="InterPro" id="IPR005311">
    <property type="entry name" value="PBP_dimer"/>
</dbReference>
<dbReference type="Gene3D" id="3.30.70.2110">
    <property type="match status" value="1"/>
</dbReference>
<keyword evidence="6" id="KW-0808">Transferase</keyword>
<dbReference type="PANTHER" id="PTHR30627:SF1">
    <property type="entry name" value="PEPTIDOGLYCAN D,D-TRANSPEPTIDASE FTSI"/>
    <property type="match status" value="1"/>
</dbReference>
<evidence type="ECO:0000256" key="1">
    <source>
        <dbReference type="ARBA" id="ARBA00004370"/>
    </source>
</evidence>
<keyword evidence="6" id="KW-0328">Glycosyltransferase</keyword>
<dbReference type="Pfam" id="PF00905">
    <property type="entry name" value="Transpeptidase"/>
    <property type="match status" value="1"/>
</dbReference>
<sequence length="539" mass="56182">MRIVAAVFVVIGLLLGGRAVQIGVGDDEAYGAYAAEIGVEQLASPGTPRGSILSADGRELAKTLEAARIVATPYLIEDPGFAARTLADVLGPAVGLTQREILASLTTKGPTGQPAGYSEVATDVPPDAARKVEAKAEELGIAGLTTEPDTLRVYPEGALASQLTGYQGDFGEAFGGAESRWDQRLGSGRDVSLTIDTAVQQELEDALGATIEKHEAKSAVGLMMRVDDGSIVALANSPGYDNNEFGDAPVDAQRNRVLTDPYEPGSTFKPFTVASALEAGAVSTQSTFVVPDHMTVSDRIIHDSRPHETKVMAPADVLRESSNVGAIQVAQALGGEGLHDAIRRFGFGEPTGFDMWGEDPGLVPAYEDWSGSSIGNIPIGQGLTVTPLQLVSGFAALANGGQRVTPHVEEGGAPASPGPRVISEETSDIVGTMLQGVVEDGSGHLAQIPGYTVAGKTGTSQKVDPETGTYTTEYVSSFIGFAPATDPEFVMLIAVDEPQTTYWGELAAAPYFQDVMSFALGYYNVPPDHPASESEGGEG</sequence>
<comment type="similarity">
    <text evidence="2">Belongs to the transpeptidase family.</text>
</comment>
<dbReference type="InterPro" id="IPR012338">
    <property type="entry name" value="Beta-lactam/transpept-like"/>
</dbReference>
<keyword evidence="6" id="KW-0131">Cell cycle</keyword>
<dbReference type="Gene3D" id="3.90.1310.10">
    <property type="entry name" value="Penicillin-binding protein 2a (Domain 2)"/>
    <property type="match status" value="1"/>
</dbReference>
<keyword evidence="3" id="KW-0472">Membrane</keyword>
<evidence type="ECO:0000256" key="2">
    <source>
        <dbReference type="ARBA" id="ARBA00007171"/>
    </source>
</evidence>
<accession>A0A6J4RF79</accession>
<keyword evidence="6" id="KW-0132">Cell division</keyword>
<evidence type="ECO:0000259" key="5">
    <source>
        <dbReference type="Pfam" id="PF03717"/>
    </source>
</evidence>
<dbReference type="GO" id="GO:0005886">
    <property type="term" value="C:plasma membrane"/>
    <property type="evidence" value="ECO:0007669"/>
    <property type="project" value="TreeGrafter"/>
</dbReference>
<evidence type="ECO:0000313" key="6">
    <source>
        <dbReference type="EMBL" id="CAA9464192.1"/>
    </source>
</evidence>
<proteinExistence type="inferred from homology"/>
<dbReference type="GO" id="GO:0008800">
    <property type="term" value="F:beta-lactamase activity"/>
    <property type="evidence" value="ECO:0007669"/>
    <property type="project" value="UniProtKB-EC"/>
</dbReference>
<dbReference type="SUPFAM" id="SSF56519">
    <property type="entry name" value="Penicillin binding protein dimerisation domain"/>
    <property type="match status" value="1"/>
</dbReference>
<name>A0A6J4RF79_9ACTN</name>
<dbReference type="InterPro" id="IPR001460">
    <property type="entry name" value="PCN-bd_Tpept"/>
</dbReference>
<dbReference type="PANTHER" id="PTHR30627">
    <property type="entry name" value="PEPTIDOGLYCAN D,D-TRANSPEPTIDASE"/>
    <property type="match status" value="1"/>
</dbReference>
<dbReference type="Pfam" id="PF03717">
    <property type="entry name" value="PBP_dimer"/>
    <property type="match status" value="1"/>
</dbReference>
<comment type="subcellular location">
    <subcellularLocation>
        <location evidence="1">Membrane</location>
    </subcellularLocation>
</comment>
<gene>
    <name evidence="6" type="ORF">AVDCRST_MAG02-2859</name>
</gene>
<dbReference type="Gene3D" id="3.40.710.10">
    <property type="entry name" value="DD-peptidase/beta-lactamase superfamily"/>
    <property type="match status" value="1"/>
</dbReference>
<dbReference type="Gene3D" id="3.30.450.330">
    <property type="match status" value="1"/>
</dbReference>